<keyword evidence="3 9" id="KW-0813">Transport</keyword>
<name>A0A397C5A8_APHAT</name>
<dbReference type="SUPFAM" id="SSF54928">
    <property type="entry name" value="RNA-binding domain, RBD"/>
    <property type="match status" value="1"/>
</dbReference>
<evidence type="ECO:0000256" key="8">
    <source>
        <dbReference type="ARBA" id="ARBA00023242"/>
    </source>
</evidence>
<accession>A0A397C5A8</accession>
<feature type="region of interest" description="Disordered" evidence="10">
    <location>
        <begin position="47"/>
        <end position="84"/>
    </location>
</feature>
<keyword evidence="7 9" id="KW-0906">Nuclear pore complex</keyword>
<dbReference type="GO" id="GO:0017056">
    <property type="term" value="F:structural constituent of nuclear pore"/>
    <property type="evidence" value="ECO:0007669"/>
    <property type="project" value="TreeGrafter"/>
</dbReference>
<feature type="domain" description="RRM Nup35-type" evidence="11">
    <location>
        <begin position="162"/>
        <end position="241"/>
    </location>
</feature>
<dbReference type="CDD" id="cd12441">
    <property type="entry name" value="RRM_Nup53_like"/>
    <property type="match status" value="1"/>
</dbReference>
<dbReference type="EMBL" id="QUTD01012150">
    <property type="protein sequence ID" value="RHY38591.1"/>
    <property type="molecule type" value="Genomic_DNA"/>
</dbReference>
<dbReference type="GO" id="GO:0051028">
    <property type="term" value="P:mRNA transport"/>
    <property type="evidence" value="ECO:0007669"/>
    <property type="project" value="UniProtKB-UniRule"/>
</dbReference>
<dbReference type="Proteomes" id="UP000266643">
    <property type="component" value="Unassembled WGS sequence"/>
</dbReference>
<evidence type="ECO:0000259" key="11">
    <source>
        <dbReference type="PROSITE" id="PS51472"/>
    </source>
</evidence>
<reference evidence="12 13" key="1">
    <citation type="submission" date="2018-08" db="EMBL/GenBank/DDBJ databases">
        <title>Aphanomyces genome sequencing and annotation.</title>
        <authorList>
            <person name="Minardi D."/>
            <person name="Oidtmann B."/>
            <person name="Van Der Giezen M."/>
            <person name="Studholme D.J."/>
        </authorList>
    </citation>
    <scope>NUCLEOTIDE SEQUENCE [LARGE SCALE GENOMIC DNA]</scope>
    <source>
        <strain evidence="12 13">D2</strain>
    </source>
</reference>
<dbReference type="Gene3D" id="3.30.70.330">
    <property type="match status" value="1"/>
</dbReference>
<dbReference type="GO" id="GO:0044615">
    <property type="term" value="C:nuclear pore nuclear basket"/>
    <property type="evidence" value="ECO:0007669"/>
    <property type="project" value="TreeGrafter"/>
</dbReference>
<evidence type="ECO:0000313" key="13">
    <source>
        <dbReference type="Proteomes" id="UP000266643"/>
    </source>
</evidence>
<dbReference type="AlphaFoldDB" id="A0A397C5A8"/>
<evidence type="ECO:0000256" key="5">
    <source>
        <dbReference type="ARBA" id="ARBA00022927"/>
    </source>
</evidence>
<dbReference type="GO" id="GO:0006999">
    <property type="term" value="P:nuclear pore organization"/>
    <property type="evidence" value="ECO:0007669"/>
    <property type="project" value="TreeGrafter"/>
</dbReference>
<evidence type="ECO:0000313" key="12">
    <source>
        <dbReference type="EMBL" id="RHY38591.1"/>
    </source>
</evidence>
<dbReference type="VEuPathDB" id="FungiDB:H257_09225"/>
<dbReference type="PANTHER" id="PTHR21527:SF6">
    <property type="entry name" value="NUCLEOPORIN NUP35"/>
    <property type="match status" value="1"/>
</dbReference>
<gene>
    <name evidence="12" type="ORF">DYB30_004544</name>
</gene>
<evidence type="ECO:0000256" key="1">
    <source>
        <dbReference type="ARBA" id="ARBA00004567"/>
    </source>
</evidence>
<dbReference type="FunFam" id="3.30.70.330:FF:000095">
    <property type="entry name" value="Putative Nucleoporin NUP53"/>
    <property type="match status" value="1"/>
</dbReference>
<evidence type="ECO:0000256" key="6">
    <source>
        <dbReference type="ARBA" id="ARBA00023010"/>
    </source>
</evidence>
<dbReference type="GO" id="GO:0005543">
    <property type="term" value="F:phospholipid binding"/>
    <property type="evidence" value="ECO:0007669"/>
    <property type="project" value="TreeGrafter"/>
</dbReference>
<proteinExistence type="inferred from homology"/>
<dbReference type="InterPro" id="IPR035979">
    <property type="entry name" value="RBD_domain_sf"/>
</dbReference>
<dbReference type="GO" id="GO:0006607">
    <property type="term" value="P:NLS-bearing protein import into nucleus"/>
    <property type="evidence" value="ECO:0007669"/>
    <property type="project" value="TreeGrafter"/>
</dbReference>
<keyword evidence="8 9" id="KW-0539">Nucleus</keyword>
<dbReference type="GO" id="GO:0044613">
    <property type="term" value="C:nuclear pore central transport channel"/>
    <property type="evidence" value="ECO:0007669"/>
    <property type="project" value="TreeGrafter"/>
</dbReference>
<comment type="subcellular location">
    <subcellularLocation>
        <location evidence="1">Nucleus</location>
        <location evidence="1">Nuclear pore complex</location>
    </subcellularLocation>
</comment>
<evidence type="ECO:0000256" key="4">
    <source>
        <dbReference type="ARBA" id="ARBA00022816"/>
    </source>
</evidence>
<dbReference type="InterPro" id="IPR007846">
    <property type="entry name" value="RRM_NUP35_dom"/>
</dbReference>
<organism evidence="12 13">
    <name type="scientific">Aphanomyces astaci</name>
    <name type="common">Crayfish plague agent</name>
    <dbReference type="NCBI Taxonomy" id="112090"/>
    <lineage>
        <taxon>Eukaryota</taxon>
        <taxon>Sar</taxon>
        <taxon>Stramenopiles</taxon>
        <taxon>Oomycota</taxon>
        <taxon>Saprolegniomycetes</taxon>
        <taxon>Saprolegniales</taxon>
        <taxon>Verrucalvaceae</taxon>
        <taxon>Aphanomyces</taxon>
    </lineage>
</organism>
<dbReference type="Pfam" id="PF05172">
    <property type="entry name" value="RRM_Nup35"/>
    <property type="match status" value="1"/>
</dbReference>
<evidence type="ECO:0000256" key="10">
    <source>
        <dbReference type="SAM" id="MobiDB-lite"/>
    </source>
</evidence>
<evidence type="ECO:0000256" key="3">
    <source>
        <dbReference type="ARBA" id="ARBA00022448"/>
    </source>
</evidence>
<feature type="compositionally biased region" description="Polar residues" evidence="10">
    <location>
        <begin position="59"/>
        <end position="81"/>
    </location>
</feature>
<comment type="caution">
    <text evidence="12">The sequence shown here is derived from an EMBL/GenBank/DDBJ whole genome shotgun (WGS) entry which is preliminary data.</text>
</comment>
<dbReference type="PANTHER" id="PTHR21527">
    <property type="entry name" value="NUCLEOPORIN NUP35"/>
    <property type="match status" value="1"/>
</dbReference>
<sequence length="294" mass="32144">MVRRGAVYALYAECTAMAITSATTVVIPPIVEKTDADVMPMFFLNPEGPSVGDKKDDGASSSPTKSSYANLPRQNYQNPWESNGLDRQYQSLRKRAGGADALSASTASSDDSTSSIPTNSLFASLSSKLDTRPPSSSSSSTAAAAAPSSFLFPSLQAQEWGHDQLYWITVFGFPLQDMDVVLSYFQTVGDVAQYRHGRGNWLYLRYQTRLQAERALFESGSTLGGRVMIGVKRCLAWEMDADAPVVNVTDAASAHAPAMLSRDLQVNPTDVDVMESPRRHDDICSRFLRFLFNI</sequence>
<dbReference type="InterPro" id="IPR012677">
    <property type="entry name" value="Nucleotide-bd_a/b_plait_sf"/>
</dbReference>
<dbReference type="PROSITE" id="PS51472">
    <property type="entry name" value="RRM_NUP35"/>
    <property type="match status" value="1"/>
</dbReference>
<comment type="similarity">
    <text evidence="2">Belongs to the Nup35 family.</text>
</comment>
<evidence type="ECO:0000256" key="7">
    <source>
        <dbReference type="ARBA" id="ARBA00023132"/>
    </source>
</evidence>
<evidence type="ECO:0000256" key="9">
    <source>
        <dbReference type="PROSITE-ProRule" id="PRU00804"/>
    </source>
</evidence>
<keyword evidence="4 9" id="KW-0509">mRNA transport</keyword>
<protein>
    <recommendedName>
        <fullName evidence="11">RRM Nup35-type domain-containing protein</fullName>
    </recommendedName>
</protein>
<dbReference type="GO" id="GO:0003676">
    <property type="term" value="F:nucleic acid binding"/>
    <property type="evidence" value="ECO:0007669"/>
    <property type="project" value="InterPro"/>
</dbReference>
<keyword evidence="5" id="KW-0653">Protein transport</keyword>
<evidence type="ECO:0000256" key="2">
    <source>
        <dbReference type="ARBA" id="ARBA00009454"/>
    </source>
</evidence>
<keyword evidence="6" id="KW-0811">Translocation</keyword>